<organism evidence="1 2">
    <name type="scientific">Roseburia yibonii</name>
    <dbReference type="NCBI Taxonomy" id="2763063"/>
    <lineage>
        <taxon>Bacteria</taxon>
        <taxon>Bacillati</taxon>
        <taxon>Bacillota</taxon>
        <taxon>Clostridia</taxon>
        <taxon>Lachnospirales</taxon>
        <taxon>Lachnospiraceae</taxon>
        <taxon>Roseburia</taxon>
    </lineage>
</organism>
<evidence type="ECO:0000313" key="1">
    <source>
        <dbReference type="EMBL" id="MBC5752931.1"/>
    </source>
</evidence>
<dbReference type="Proteomes" id="UP000621540">
    <property type="component" value="Unassembled WGS sequence"/>
</dbReference>
<sequence>MKIKFFEKDGHINPESIYAGVYQFKIGLLNDEEENYLPLYIGESYSMLSRCSNHLYELFHNDPSYFGLTKEDLKDDKLQLIVDIYEKVSLEDNISNSDRDILLREKEIVAIEKLMPLSQNRTNDNLNKKRSAIVKEAIKELKSCNK</sequence>
<comment type="caution">
    <text evidence="1">The sequence shown here is derived from an EMBL/GenBank/DDBJ whole genome shotgun (WGS) entry which is preliminary data.</text>
</comment>
<reference evidence="1 2" key="1">
    <citation type="submission" date="2020-08" db="EMBL/GenBank/DDBJ databases">
        <title>Genome public.</title>
        <authorList>
            <person name="Liu C."/>
            <person name="Sun Q."/>
        </authorList>
    </citation>
    <scope>NUCLEOTIDE SEQUENCE [LARGE SCALE GENOMIC DNA]</scope>
    <source>
        <strain evidence="1 2">BX0805</strain>
    </source>
</reference>
<evidence type="ECO:0000313" key="2">
    <source>
        <dbReference type="Proteomes" id="UP000621540"/>
    </source>
</evidence>
<accession>A0ABR7I7M1</accession>
<keyword evidence="2" id="KW-1185">Reference proteome</keyword>
<gene>
    <name evidence="1" type="ORF">H8Z76_02645</name>
</gene>
<name>A0ABR7I7M1_9FIRM</name>
<protein>
    <recommendedName>
        <fullName evidence="3">GIY-YIG domain-containing protein</fullName>
    </recommendedName>
</protein>
<dbReference type="EMBL" id="JACOQH010000002">
    <property type="protein sequence ID" value="MBC5752931.1"/>
    <property type="molecule type" value="Genomic_DNA"/>
</dbReference>
<proteinExistence type="predicted"/>
<dbReference type="RefSeq" id="WP_186981581.1">
    <property type="nucleotide sequence ID" value="NZ_JACOQH010000002.1"/>
</dbReference>
<evidence type="ECO:0008006" key="3">
    <source>
        <dbReference type="Google" id="ProtNLM"/>
    </source>
</evidence>